<feature type="compositionally biased region" description="Low complexity" evidence="4">
    <location>
        <begin position="996"/>
        <end position="1021"/>
    </location>
</feature>
<evidence type="ECO:0000313" key="7">
    <source>
        <dbReference type="EMBL" id="KAF2078385.1"/>
    </source>
</evidence>
<dbReference type="PROSITE" id="PS50023">
    <property type="entry name" value="LIM_DOMAIN_2"/>
    <property type="match status" value="1"/>
</dbReference>
<organism evidence="7 8">
    <name type="scientific">Polysphondylium violaceum</name>
    <dbReference type="NCBI Taxonomy" id="133409"/>
    <lineage>
        <taxon>Eukaryota</taxon>
        <taxon>Amoebozoa</taxon>
        <taxon>Evosea</taxon>
        <taxon>Eumycetozoa</taxon>
        <taxon>Dictyostelia</taxon>
        <taxon>Dictyosteliales</taxon>
        <taxon>Dictyosteliaceae</taxon>
        <taxon>Polysphondylium</taxon>
    </lineage>
</organism>
<evidence type="ECO:0000256" key="3">
    <source>
        <dbReference type="PROSITE-ProRule" id="PRU00125"/>
    </source>
</evidence>
<feature type="compositionally biased region" description="Low complexity" evidence="4">
    <location>
        <begin position="870"/>
        <end position="887"/>
    </location>
</feature>
<dbReference type="PROSITE" id="PS50211">
    <property type="entry name" value="DENN"/>
    <property type="match status" value="1"/>
</dbReference>
<feature type="region of interest" description="Disordered" evidence="4">
    <location>
        <begin position="701"/>
        <end position="747"/>
    </location>
</feature>
<evidence type="ECO:0000259" key="5">
    <source>
        <dbReference type="PROSITE" id="PS50023"/>
    </source>
</evidence>
<dbReference type="PROSITE" id="PS00478">
    <property type="entry name" value="LIM_DOMAIN_1"/>
    <property type="match status" value="1"/>
</dbReference>
<feature type="region of interest" description="Disordered" evidence="4">
    <location>
        <begin position="781"/>
        <end position="810"/>
    </location>
</feature>
<proteinExistence type="predicted"/>
<dbReference type="AlphaFoldDB" id="A0A8J4Q421"/>
<evidence type="ECO:0000259" key="6">
    <source>
        <dbReference type="PROSITE" id="PS50211"/>
    </source>
</evidence>
<dbReference type="InterPro" id="IPR051942">
    <property type="entry name" value="DENN_domain_containing_2"/>
</dbReference>
<feature type="compositionally biased region" description="Low complexity" evidence="4">
    <location>
        <begin position="701"/>
        <end position="710"/>
    </location>
</feature>
<feature type="compositionally biased region" description="Low complexity" evidence="4">
    <location>
        <begin position="1034"/>
        <end position="1049"/>
    </location>
</feature>
<dbReference type="InterPro" id="IPR043153">
    <property type="entry name" value="DENN_C"/>
</dbReference>
<dbReference type="InterPro" id="IPR037516">
    <property type="entry name" value="Tripartite_DENN"/>
</dbReference>
<dbReference type="Pfam" id="PF03456">
    <property type="entry name" value="uDENN"/>
    <property type="match status" value="1"/>
</dbReference>
<evidence type="ECO:0008006" key="9">
    <source>
        <dbReference type="Google" id="ProtNLM"/>
    </source>
</evidence>
<feature type="compositionally biased region" description="Low complexity" evidence="4">
    <location>
        <begin position="1063"/>
        <end position="1083"/>
    </location>
</feature>
<dbReference type="InterPro" id="IPR001194">
    <property type="entry name" value="cDENN_dom"/>
</dbReference>
<dbReference type="OrthoDB" id="10266080at2759"/>
<feature type="compositionally biased region" description="Low complexity" evidence="4">
    <location>
        <begin position="841"/>
        <end position="852"/>
    </location>
</feature>
<feature type="domain" description="UDENN" evidence="6">
    <location>
        <begin position="38"/>
        <end position="421"/>
    </location>
</feature>
<dbReference type="EMBL" id="AJWJ01000006">
    <property type="protein sequence ID" value="KAF2078385.1"/>
    <property type="molecule type" value="Genomic_DNA"/>
</dbReference>
<evidence type="ECO:0000256" key="2">
    <source>
        <dbReference type="ARBA" id="ARBA00022833"/>
    </source>
</evidence>
<feature type="compositionally biased region" description="Low complexity" evidence="4">
    <location>
        <begin position="569"/>
        <end position="590"/>
    </location>
</feature>
<keyword evidence="2 3" id="KW-0862">Zinc</keyword>
<dbReference type="Pfam" id="PF00412">
    <property type="entry name" value="LIM"/>
    <property type="match status" value="2"/>
</dbReference>
<dbReference type="GO" id="GO:0046872">
    <property type="term" value="F:metal ion binding"/>
    <property type="evidence" value="ECO:0007669"/>
    <property type="project" value="UniProtKB-KW"/>
</dbReference>
<dbReference type="SMART" id="SM00132">
    <property type="entry name" value="LIM"/>
    <property type="match status" value="2"/>
</dbReference>
<sequence>MGSKQKQEQVDTFFQKFLIIQLDTDTFTPSLSFQWSPKDAVQLVRDKKLYRTNSSDTLRPSEKDIDKDDLKILQFCYPESIETLKSLYNQSTQKEIINNFSFVLTDSYGSKTITYCKRIIRQTDPICFCTISKKPYFKLFDSIFNVVQEKFQTKAKFGIHSLLTSIVSHQVPKSSTTIEITTFPTSNSQSENFIFPFSKPRTLFDHIDYDIIYNMKPQHLVRLFESVLCESRVVLMSNSPTVVSNAILAISSLLYPLVWQHIFISILPNSLMPYVSAPIPFLVGILDSSLKSFYQQPTEQVYLYDLDKLDFTVDPNMKPLLPYHIRIYLESYLKKLKLDHATYNSDMDHQIRKPFYSVIYHLFQNYTDFMLKNGVSYTFYKDLFLDSSVGQVKKILENLCNSQMVEMFFRDKETEFSASGDLNCSFLNDAQENADEIIFYSTKTLNKYDCRICTESTISKQSLEISGSSSSSSSSFLQSQQQQYIIHKDCFKCKACGIPLFDLEKERYVIKKLNDGERIKTYCSDCRSKTLINKIKISSTQSKQKFYAFFKNDDAGVSHTFSNIRSVMNNSSSSQSTSTHNHSSNSSSGGHHNHSTPNMKHYPVFPVSGEIRDFKFNTTGANVHSLATKKKGPHPNDLGRKSASLTKLNNYSLIPSPPVAVPASNANSNSSTITTTNTNGQPITTFNIRLNQKTYPTITSTVTLPSTSVPEFSKPTSSNSSNSKQQQQQQSKNDRFKPPLPPTPDERVERAIEQIKKRNINVHTDNVDLQEQLYHQHPTTMSFSAASSPSSLSSSPQSHSPPSSVSSSPTIFKDIVDTPLLKQSNQYSRPLPCAPKPPSPSSLSPSPSFIGSTHSTASKRSHSLGDASENINNTTSTSFSKTTTNTSGVNAKTTSNDLEIIPSSKSFTNNYIPPKYSPRRANESNQSSNNPAAVKNSPREASPPTVQSNQQQNHRPLPVIPKAVSSSTTYYSKSIDIPTGKAKTPPSVSPRKKDLSPSSTTTTTPPVESTSTTTTTKSTTSNRPLPKPSNNSLKLNTHKSNNTNNNGKTMGSPRKQLLPTPNPTTSTSTSPSTSPSPLSSPESKSPRRLNRFCFNCKEELNCKVPLMMANNNYYHQHCFTCTKCNNTLQKDYLLYQNKLYHVSCAQDVIPTCSRCEDKILSGKYIEDFKRKAFHEHCFSCVKCNTSLVGAQGYQEYFLQYYCKSCGDSL</sequence>
<keyword evidence="1 3" id="KW-0479">Metal-binding</keyword>
<dbReference type="InterPro" id="IPR001781">
    <property type="entry name" value="Znf_LIM"/>
</dbReference>
<gene>
    <name evidence="7" type="ORF">CYY_000368</name>
</gene>
<dbReference type="CDD" id="cd08368">
    <property type="entry name" value="LIM"/>
    <property type="match status" value="2"/>
</dbReference>
<comment type="caution">
    <text evidence="7">The sequence shown here is derived from an EMBL/GenBank/DDBJ whole genome shotgun (WGS) entry which is preliminary data.</text>
</comment>
<accession>A0A8J4Q421</accession>
<evidence type="ECO:0000256" key="1">
    <source>
        <dbReference type="ARBA" id="ARBA00022723"/>
    </source>
</evidence>
<dbReference type="PANTHER" id="PTHR15288:SF0">
    <property type="entry name" value="UDENN DOMAIN-CONTAINING PROTEIN"/>
    <property type="match status" value="1"/>
</dbReference>
<name>A0A8J4Q421_9MYCE</name>
<keyword evidence="3" id="KW-0440">LIM domain</keyword>
<dbReference type="SMART" id="SM00799">
    <property type="entry name" value="DENN"/>
    <property type="match status" value="1"/>
</dbReference>
<dbReference type="Pfam" id="PF02141">
    <property type="entry name" value="DENN"/>
    <property type="match status" value="1"/>
</dbReference>
<keyword evidence="8" id="KW-1185">Reference proteome</keyword>
<dbReference type="Gene3D" id="3.40.50.11500">
    <property type="match status" value="1"/>
</dbReference>
<dbReference type="SMART" id="SM00800">
    <property type="entry name" value="uDENN"/>
    <property type="match status" value="1"/>
</dbReference>
<dbReference type="SMART" id="SM00801">
    <property type="entry name" value="dDENN"/>
    <property type="match status" value="1"/>
</dbReference>
<dbReference type="Gene3D" id="2.10.110.10">
    <property type="entry name" value="Cysteine Rich Protein"/>
    <property type="match status" value="2"/>
</dbReference>
<feature type="compositionally biased region" description="Low complexity" evidence="4">
    <location>
        <begin position="782"/>
        <end position="809"/>
    </location>
</feature>
<reference evidence="7" key="1">
    <citation type="submission" date="2020-01" db="EMBL/GenBank/DDBJ databases">
        <title>Development of genomics and gene disruption for Polysphondylium violaceum indicates a role for the polyketide synthase stlB in stalk morphogenesis.</title>
        <authorList>
            <person name="Narita B."/>
            <person name="Kawabe Y."/>
            <person name="Kin K."/>
            <person name="Saito T."/>
            <person name="Gibbs R."/>
            <person name="Kuspa A."/>
            <person name="Muzny D."/>
            <person name="Queller D."/>
            <person name="Richards S."/>
            <person name="Strassman J."/>
            <person name="Sucgang R."/>
            <person name="Worley K."/>
            <person name="Schaap P."/>
        </authorList>
    </citation>
    <scope>NUCLEOTIDE SEQUENCE</scope>
    <source>
        <strain evidence="7">QSvi11</strain>
    </source>
</reference>
<feature type="compositionally biased region" description="Low complexity" evidence="4">
    <location>
        <begin position="717"/>
        <end position="731"/>
    </location>
</feature>
<evidence type="ECO:0000256" key="4">
    <source>
        <dbReference type="SAM" id="MobiDB-lite"/>
    </source>
</evidence>
<dbReference type="Gene3D" id="3.30.450.200">
    <property type="match status" value="1"/>
</dbReference>
<feature type="domain" description="LIM zinc-binding" evidence="5">
    <location>
        <begin position="1150"/>
        <end position="1209"/>
    </location>
</feature>
<dbReference type="Proteomes" id="UP000695562">
    <property type="component" value="Unassembled WGS sequence"/>
</dbReference>
<dbReference type="PANTHER" id="PTHR15288">
    <property type="entry name" value="DENN DOMAIN-CONTAINING PROTEIN 2"/>
    <property type="match status" value="1"/>
</dbReference>
<feature type="region of interest" description="Disordered" evidence="4">
    <location>
        <begin position="825"/>
        <end position="1086"/>
    </location>
</feature>
<dbReference type="InterPro" id="IPR005112">
    <property type="entry name" value="dDENN_dom"/>
</dbReference>
<dbReference type="InterPro" id="IPR005113">
    <property type="entry name" value="uDENN_dom"/>
</dbReference>
<evidence type="ECO:0000313" key="8">
    <source>
        <dbReference type="Proteomes" id="UP000695562"/>
    </source>
</evidence>
<feature type="region of interest" description="Disordered" evidence="4">
    <location>
        <begin position="568"/>
        <end position="604"/>
    </location>
</feature>
<feature type="compositionally biased region" description="Polar residues" evidence="4">
    <location>
        <begin position="944"/>
        <end position="954"/>
    </location>
</feature>
<feature type="compositionally biased region" description="Polar residues" evidence="4">
    <location>
        <begin position="888"/>
        <end position="911"/>
    </location>
</feature>
<feature type="compositionally biased region" description="Low complexity" evidence="4">
    <location>
        <begin position="662"/>
        <end position="679"/>
    </location>
</feature>
<protein>
    <recommendedName>
        <fullName evidence="9">UDENN domain-containing protein</fullName>
    </recommendedName>
</protein>
<feature type="region of interest" description="Disordered" evidence="4">
    <location>
        <begin position="662"/>
        <end position="682"/>
    </location>
</feature>